<dbReference type="GO" id="GO:0009073">
    <property type="term" value="P:aromatic amino acid family biosynthetic process"/>
    <property type="evidence" value="ECO:0007669"/>
    <property type="project" value="UniProtKB-KW"/>
</dbReference>
<proteinExistence type="inferred from homology"/>
<dbReference type="CDD" id="cd01556">
    <property type="entry name" value="EPSP_synthase"/>
    <property type="match status" value="1"/>
</dbReference>
<dbReference type="FunFam" id="3.65.10.10:FF:000005">
    <property type="entry name" value="3-phosphoshikimate 1-carboxyvinyltransferase"/>
    <property type="match status" value="1"/>
</dbReference>
<evidence type="ECO:0000256" key="7">
    <source>
        <dbReference type="ARBA" id="ARBA00023141"/>
    </source>
</evidence>
<feature type="binding site" evidence="9">
    <location>
        <position position="14"/>
    </location>
    <ligand>
        <name>3-phosphoshikimate</name>
        <dbReference type="ChEBI" id="CHEBI:145989"/>
    </ligand>
</feature>
<comment type="catalytic activity">
    <reaction evidence="8">
        <text>3-phosphoshikimate + phosphoenolpyruvate = 5-O-(1-carboxyvinyl)-3-phosphoshikimate + phosphate</text>
        <dbReference type="Rhea" id="RHEA:21256"/>
        <dbReference type="ChEBI" id="CHEBI:43474"/>
        <dbReference type="ChEBI" id="CHEBI:57701"/>
        <dbReference type="ChEBI" id="CHEBI:58702"/>
        <dbReference type="ChEBI" id="CHEBI:145989"/>
        <dbReference type="EC" id="2.5.1.19"/>
    </reaction>
    <physiologicalReaction direction="left-to-right" evidence="8">
        <dbReference type="Rhea" id="RHEA:21257"/>
    </physiologicalReaction>
</comment>
<accession>A0A9D0YQD9</accession>
<dbReference type="InterPro" id="IPR036968">
    <property type="entry name" value="Enolpyruvate_Tfrase_sf"/>
</dbReference>
<feature type="active site" description="Proton acceptor" evidence="9">
    <location>
        <position position="313"/>
    </location>
</feature>
<feature type="binding site" evidence="9">
    <location>
        <position position="159"/>
    </location>
    <ligand>
        <name>3-phosphoshikimate</name>
        <dbReference type="ChEBI" id="CHEBI:145989"/>
    </ligand>
</feature>
<feature type="binding site" evidence="9">
    <location>
        <position position="13"/>
    </location>
    <ligand>
        <name>phosphoenolpyruvate</name>
        <dbReference type="ChEBI" id="CHEBI:58702"/>
    </ligand>
</feature>
<dbReference type="PROSITE" id="PS00885">
    <property type="entry name" value="EPSP_SYNTHASE_2"/>
    <property type="match status" value="1"/>
</dbReference>
<gene>
    <name evidence="9 11" type="primary">aroA</name>
    <name evidence="11" type="ORF">EYH37_03535</name>
</gene>
<dbReference type="AlphaFoldDB" id="A0A9D0YQD9"/>
<evidence type="ECO:0000256" key="4">
    <source>
        <dbReference type="ARBA" id="ARBA00022490"/>
    </source>
</evidence>
<dbReference type="PANTHER" id="PTHR21090">
    <property type="entry name" value="AROM/DEHYDROQUINATE SYNTHASE"/>
    <property type="match status" value="1"/>
</dbReference>
<keyword evidence="5 9" id="KW-0028">Amino-acid biosynthesis</keyword>
<evidence type="ECO:0000256" key="2">
    <source>
        <dbReference type="ARBA" id="ARBA00004811"/>
    </source>
</evidence>
<evidence type="ECO:0000259" key="10">
    <source>
        <dbReference type="Pfam" id="PF00275"/>
    </source>
</evidence>
<feature type="binding site" evidence="9">
    <location>
        <position position="313"/>
    </location>
    <ligand>
        <name>3-phosphoshikimate</name>
        <dbReference type="ChEBI" id="CHEBI:145989"/>
    </ligand>
</feature>
<comment type="caution">
    <text evidence="11">The sequence shown here is derived from an EMBL/GenBank/DDBJ whole genome shotgun (WGS) entry which is preliminary data.</text>
</comment>
<feature type="binding site" evidence="9">
    <location>
        <position position="344"/>
    </location>
    <ligand>
        <name>phosphoenolpyruvate</name>
        <dbReference type="ChEBI" id="CHEBI:58702"/>
    </ligand>
</feature>
<dbReference type="Gene3D" id="3.65.10.10">
    <property type="entry name" value="Enolpyruvate transferase domain"/>
    <property type="match status" value="2"/>
</dbReference>
<evidence type="ECO:0000256" key="8">
    <source>
        <dbReference type="ARBA" id="ARBA00044633"/>
    </source>
</evidence>
<evidence type="ECO:0000313" key="12">
    <source>
        <dbReference type="Proteomes" id="UP000606463"/>
    </source>
</evidence>
<dbReference type="PROSITE" id="PS00104">
    <property type="entry name" value="EPSP_SYNTHASE_1"/>
    <property type="match status" value="1"/>
</dbReference>
<feature type="binding site" evidence="9">
    <location>
        <position position="340"/>
    </location>
    <ligand>
        <name>3-phosphoshikimate</name>
        <dbReference type="ChEBI" id="CHEBI:145989"/>
    </ligand>
</feature>
<evidence type="ECO:0000256" key="6">
    <source>
        <dbReference type="ARBA" id="ARBA00022679"/>
    </source>
</evidence>
<comment type="subcellular location">
    <subcellularLocation>
        <location evidence="9">Cytoplasm</location>
    </subcellularLocation>
</comment>
<reference evidence="11" key="1">
    <citation type="journal article" date="2020" name="ISME J.">
        <title>Gammaproteobacteria mediating utilization of methyl-, sulfur- and petroleum organic compounds in deep ocean hydrothermal plumes.</title>
        <authorList>
            <person name="Zhou Z."/>
            <person name="Liu Y."/>
            <person name="Pan J."/>
            <person name="Cron B.R."/>
            <person name="Toner B.M."/>
            <person name="Anantharaman K."/>
            <person name="Breier J.A."/>
            <person name="Dick G.J."/>
            <person name="Li M."/>
        </authorList>
    </citation>
    <scope>NUCLEOTIDE SEQUENCE</scope>
    <source>
        <strain evidence="11">SZUA-1501</strain>
    </source>
</reference>
<dbReference type="Proteomes" id="UP000606463">
    <property type="component" value="Unassembled WGS sequence"/>
</dbReference>
<dbReference type="Pfam" id="PF00275">
    <property type="entry name" value="EPSP_synthase"/>
    <property type="match status" value="1"/>
</dbReference>
<sequence>MKVEGTLRVPSDKSISHRAIILGSLAQGETLVRNWLRSADTLATLEIYRALGVEIEELKEDQLLVRGKGLFSFKEPNDILDAKNSGTTARLTLGVLSAQPFFAVLTGDSSLRQRPMLRVVRPLREMGANLDGRGEGKYLPVAVRGGKLSGISFFNQKASAQVKSALILAGLHAQGTTEVKEPYLSRDHTERLLKLYEVPIEVEKGEKGITVRVKGGYQPQGDKEIFVPADPSSASFFVALAVLLPGSELVLKDVLVNPTREGFFRKLKEMGANIEYTNFREVSMEPVADIVARYSPNLKGVEVKPQEIPSLIDELPLLAVVATQAEGKTVIRGAQELRVKESDRIKSTVENLQRIGAKVEELPDGMVVEGKTPLKGGVQIATYGDHRIAMAFTVAGIVAGEFNELDNPSCVAVSYPLFFEDLKKVLRN</sequence>
<keyword evidence="6 9" id="KW-0808">Transferase</keyword>
<comment type="function">
    <text evidence="1 9">Catalyzes the transfer of the enolpyruvyl moiety of phosphoenolpyruvate (PEP) to the 5-hydroxyl of shikimate-3-phosphate (S3P) to produce enolpyruvyl shikimate-3-phosphate and inorganic phosphate.</text>
</comment>
<comment type="caution">
    <text evidence="9">Lacks conserved residue(s) required for the propagation of feature annotation.</text>
</comment>
<dbReference type="InterPro" id="IPR001986">
    <property type="entry name" value="Enolpyruvate_Tfrase_dom"/>
</dbReference>
<evidence type="ECO:0000256" key="9">
    <source>
        <dbReference type="HAMAP-Rule" id="MF_00210"/>
    </source>
</evidence>
<dbReference type="EMBL" id="DQVE01000036">
    <property type="protein sequence ID" value="HIP98417.1"/>
    <property type="molecule type" value="Genomic_DNA"/>
</dbReference>
<dbReference type="PANTHER" id="PTHR21090:SF5">
    <property type="entry name" value="PENTAFUNCTIONAL AROM POLYPEPTIDE"/>
    <property type="match status" value="1"/>
</dbReference>
<comment type="similarity">
    <text evidence="3 9">Belongs to the EPSP synthase family.</text>
</comment>
<comment type="subunit">
    <text evidence="9">Monomer.</text>
</comment>
<keyword evidence="7 9" id="KW-0057">Aromatic amino acid biosynthesis</keyword>
<keyword evidence="4 9" id="KW-0963">Cytoplasm</keyword>
<dbReference type="NCBIfam" id="TIGR01356">
    <property type="entry name" value="aroA"/>
    <property type="match status" value="1"/>
</dbReference>
<dbReference type="InterPro" id="IPR013792">
    <property type="entry name" value="RNA3'P_cycl/enolpyr_Trfase_a/b"/>
</dbReference>
<feature type="domain" description="Enolpyruvate transferase" evidence="10">
    <location>
        <begin position="2"/>
        <end position="422"/>
    </location>
</feature>
<dbReference type="FunFam" id="3.65.10.10:FF:000006">
    <property type="entry name" value="3-phosphoshikimate 1-carboxyvinyltransferase"/>
    <property type="match status" value="1"/>
</dbReference>
<dbReference type="InterPro" id="IPR023193">
    <property type="entry name" value="EPSP_synthase_CS"/>
</dbReference>
<protein>
    <recommendedName>
        <fullName evidence="9">3-phosphoshikimate 1-carboxyvinyltransferase</fullName>
        <ecNumber evidence="9">2.5.1.19</ecNumber>
    </recommendedName>
    <alternativeName>
        <fullName evidence="9">5-enolpyruvylshikimate-3-phosphate synthase</fullName>
        <shortName evidence="9">EPSP synthase</shortName>
        <shortName evidence="9">EPSPS</shortName>
    </alternativeName>
</protein>
<evidence type="ECO:0000256" key="5">
    <source>
        <dbReference type="ARBA" id="ARBA00022605"/>
    </source>
</evidence>
<dbReference type="GO" id="GO:0005737">
    <property type="term" value="C:cytoplasm"/>
    <property type="evidence" value="ECO:0007669"/>
    <property type="project" value="UniProtKB-SubCell"/>
</dbReference>
<evidence type="ECO:0000256" key="1">
    <source>
        <dbReference type="ARBA" id="ARBA00002174"/>
    </source>
</evidence>
<feature type="binding site" evidence="9">
    <location>
        <position position="387"/>
    </location>
    <ligand>
        <name>phosphoenolpyruvate</name>
        <dbReference type="ChEBI" id="CHEBI:58702"/>
    </ligand>
</feature>
<evidence type="ECO:0000256" key="3">
    <source>
        <dbReference type="ARBA" id="ARBA00009948"/>
    </source>
</evidence>
<feature type="binding site" evidence="9">
    <location>
        <position position="161"/>
    </location>
    <ligand>
        <name>3-phosphoshikimate</name>
        <dbReference type="ChEBI" id="CHEBI:145989"/>
    </ligand>
</feature>
<evidence type="ECO:0000313" key="11">
    <source>
        <dbReference type="EMBL" id="HIP98417.1"/>
    </source>
</evidence>
<name>A0A9D0YQD9_AQUAO</name>
<feature type="binding site" evidence="9">
    <location>
        <position position="114"/>
    </location>
    <ligand>
        <name>phosphoenolpyruvate</name>
        <dbReference type="ChEBI" id="CHEBI:58702"/>
    </ligand>
</feature>
<dbReference type="GO" id="GO:0008652">
    <property type="term" value="P:amino acid biosynthetic process"/>
    <property type="evidence" value="ECO:0007669"/>
    <property type="project" value="UniProtKB-KW"/>
</dbReference>
<dbReference type="HAMAP" id="MF_00210">
    <property type="entry name" value="EPSP_synth"/>
    <property type="match status" value="1"/>
</dbReference>
<dbReference type="SUPFAM" id="SSF55205">
    <property type="entry name" value="EPT/RTPC-like"/>
    <property type="match status" value="1"/>
</dbReference>
<dbReference type="InterPro" id="IPR006264">
    <property type="entry name" value="EPSP_synthase"/>
</dbReference>
<comment type="pathway">
    <text evidence="2 9">Metabolic intermediate biosynthesis; chorismate biosynthesis; chorismate from D-erythrose 4-phosphate and phosphoenolpyruvate: step 6/7.</text>
</comment>
<feature type="binding site" evidence="9">
    <location>
        <position position="18"/>
    </location>
    <ligand>
        <name>3-phosphoshikimate</name>
        <dbReference type="ChEBI" id="CHEBI:145989"/>
    </ligand>
</feature>
<feature type="binding site" evidence="9">
    <location>
        <position position="13"/>
    </location>
    <ligand>
        <name>3-phosphoshikimate</name>
        <dbReference type="ChEBI" id="CHEBI:145989"/>
    </ligand>
</feature>
<feature type="binding site" evidence="9">
    <location>
        <position position="161"/>
    </location>
    <ligand>
        <name>phosphoenolpyruvate</name>
        <dbReference type="ChEBI" id="CHEBI:58702"/>
    </ligand>
</feature>
<organism evidence="11 12">
    <name type="scientific">Aquifex aeolicus</name>
    <dbReference type="NCBI Taxonomy" id="63363"/>
    <lineage>
        <taxon>Bacteria</taxon>
        <taxon>Pseudomonadati</taxon>
        <taxon>Aquificota</taxon>
        <taxon>Aquificia</taxon>
        <taxon>Aquificales</taxon>
        <taxon>Aquificaceae</taxon>
        <taxon>Aquifex</taxon>
    </lineage>
</organism>
<dbReference type="PIRSF" id="PIRSF000505">
    <property type="entry name" value="EPSPS"/>
    <property type="match status" value="1"/>
</dbReference>
<dbReference type="EC" id="2.5.1.19" evidence="9"/>
<dbReference type="GO" id="GO:0003866">
    <property type="term" value="F:3-phosphoshikimate 1-carboxyvinyltransferase activity"/>
    <property type="evidence" value="ECO:0007669"/>
    <property type="project" value="UniProtKB-UniRule"/>
</dbReference>
<dbReference type="GO" id="GO:0009423">
    <property type="term" value="P:chorismate biosynthetic process"/>
    <property type="evidence" value="ECO:0007669"/>
    <property type="project" value="UniProtKB-UniRule"/>
</dbReference>
<feature type="binding site" evidence="9">
    <location>
        <position position="86"/>
    </location>
    <ligand>
        <name>phosphoenolpyruvate</name>
        <dbReference type="ChEBI" id="CHEBI:58702"/>
    </ligand>
</feature>